<dbReference type="AlphaFoldDB" id="A0A538SS93"/>
<comment type="similarity">
    <text evidence="2">In the C-terminal section; belongs to the Mrp/NBP35 ATP-binding proteins family.</text>
</comment>
<keyword evidence="8" id="KW-0378">Hydrolase</keyword>
<comment type="caution">
    <text evidence="10">The sequence shown here is derived from an EMBL/GenBank/DDBJ whole genome shotgun (WGS) entry which is preliminary data.</text>
</comment>
<dbReference type="PANTHER" id="PTHR42961">
    <property type="entry name" value="IRON-SULFUR PROTEIN NUBPL"/>
    <property type="match status" value="1"/>
</dbReference>
<dbReference type="GO" id="GO:0140663">
    <property type="term" value="F:ATP-dependent FeS chaperone activity"/>
    <property type="evidence" value="ECO:0007669"/>
    <property type="project" value="InterPro"/>
</dbReference>
<dbReference type="PROSITE" id="PS01215">
    <property type="entry name" value="MRP"/>
    <property type="match status" value="1"/>
</dbReference>
<keyword evidence="6 8" id="KW-0408">Iron</keyword>
<evidence type="ECO:0000313" key="12">
    <source>
        <dbReference type="Proteomes" id="UP000317366"/>
    </source>
</evidence>
<dbReference type="GO" id="GO:0005524">
    <property type="term" value="F:ATP binding"/>
    <property type="evidence" value="ECO:0007669"/>
    <property type="project" value="UniProtKB-UniRule"/>
</dbReference>
<dbReference type="InterPro" id="IPR019591">
    <property type="entry name" value="Mrp/NBP35_ATP-bd"/>
</dbReference>
<evidence type="ECO:0000256" key="5">
    <source>
        <dbReference type="ARBA" id="ARBA00022840"/>
    </source>
</evidence>
<comment type="function">
    <text evidence="8">Binds and transfers iron-sulfur (Fe-S) clusters to target apoproteins. Can hydrolyze ATP.</text>
</comment>
<keyword evidence="3 8" id="KW-0479">Metal-binding</keyword>
<keyword evidence="5 8" id="KW-0067">ATP-binding</keyword>
<dbReference type="EMBL" id="VBOX01000061">
    <property type="protein sequence ID" value="TMQ63255.1"/>
    <property type="molecule type" value="Genomic_DNA"/>
</dbReference>
<proteinExistence type="inferred from homology"/>
<keyword evidence="7 8" id="KW-0411">Iron-sulfur</keyword>
<dbReference type="InterPro" id="IPR000808">
    <property type="entry name" value="Mrp-like_CS"/>
</dbReference>
<evidence type="ECO:0000256" key="7">
    <source>
        <dbReference type="ARBA" id="ARBA00023014"/>
    </source>
</evidence>
<reference evidence="12 13" key="1">
    <citation type="journal article" date="2019" name="Nat. Microbiol.">
        <title>Mediterranean grassland soil C-N compound turnover is dependent on rainfall and depth, and is mediated by genomically divergent microorganisms.</title>
        <authorList>
            <person name="Diamond S."/>
            <person name="Andeer P.F."/>
            <person name="Li Z."/>
            <person name="Crits-Christoph A."/>
            <person name="Burstein D."/>
            <person name="Anantharaman K."/>
            <person name="Lane K.R."/>
            <person name="Thomas B.C."/>
            <person name="Pan C."/>
            <person name="Northen T.R."/>
            <person name="Banfield J.F."/>
        </authorList>
    </citation>
    <scope>NUCLEOTIDE SEQUENCE [LARGE SCALE GENOMIC DNA]</scope>
    <source>
        <strain evidence="10">WS_4</strain>
        <strain evidence="11">WS_7</strain>
    </source>
</reference>
<dbReference type="InterPro" id="IPR044304">
    <property type="entry name" value="NUBPL-like"/>
</dbReference>
<dbReference type="InterPro" id="IPR027417">
    <property type="entry name" value="P-loop_NTPase"/>
</dbReference>
<dbReference type="Pfam" id="PF01883">
    <property type="entry name" value="FeS_assembly_P"/>
    <property type="match status" value="1"/>
</dbReference>
<dbReference type="PANTHER" id="PTHR42961:SF2">
    <property type="entry name" value="IRON-SULFUR PROTEIN NUBPL"/>
    <property type="match status" value="1"/>
</dbReference>
<dbReference type="InterPro" id="IPR033756">
    <property type="entry name" value="YlxH/NBP35"/>
</dbReference>
<dbReference type="InterPro" id="IPR002744">
    <property type="entry name" value="MIP18-like"/>
</dbReference>
<dbReference type="HAMAP" id="MF_02040">
    <property type="entry name" value="Mrp_NBP35"/>
    <property type="match status" value="1"/>
</dbReference>
<organism evidence="10 13">
    <name type="scientific">Eiseniibacteriota bacterium</name>
    <dbReference type="NCBI Taxonomy" id="2212470"/>
    <lineage>
        <taxon>Bacteria</taxon>
        <taxon>Candidatus Eiseniibacteriota</taxon>
    </lineage>
</organism>
<dbReference type="GO" id="GO:0046872">
    <property type="term" value="F:metal ion binding"/>
    <property type="evidence" value="ECO:0007669"/>
    <property type="project" value="UniProtKB-KW"/>
</dbReference>
<sequence>MSEAAITESKVLDALRSVMDPDLRRDIVSLNFIRNMKIEGGTVSFDVNLTTPACPVKDRLREQSRQAVLDRVPGVKDVRVNMTAEVRRPPAPETGRIRGVKNIIAVGSGKGGVGKSTVAANIAASLARSGAKVGLLDADIYGPSIPIMMRSKDEPEIKDQVIQPVNAHGVKLMSMGYLSGEMPLIWRGPMAHKALQQSLLGVNWGELDYLVVDLPPGTGDVHLTLVQTVPVTGAVIVSTPQDVGLQISMKTLRMFQQTKVPLLGIIENMSYYVCPHCGGRDEIFGHGGAALAAESLGVPFLGEIPLDPAIRKHSDAGMPVVLAEPESASARALAELTGKLAQQVSIQAFRSVPLTIVEE</sequence>
<dbReference type="GO" id="GO:0016887">
    <property type="term" value="F:ATP hydrolysis activity"/>
    <property type="evidence" value="ECO:0007669"/>
    <property type="project" value="UniProtKB-UniRule"/>
</dbReference>
<dbReference type="GO" id="GO:0016226">
    <property type="term" value="P:iron-sulfur cluster assembly"/>
    <property type="evidence" value="ECO:0007669"/>
    <property type="project" value="InterPro"/>
</dbReference>
<evidence type="ECO:0000256" key="1">
    <source>
        <dbReference type="ARBA" id="ARBA00007352"/>
    </source>
</evidence>
<dbReference type="Gene3D" id="3.40.50.300">
    <property type="entry name" value="P-loop containing nucleotide triphosphate hydrolases"/>
    <property type="match status" value="1"/>
</dbReference>
<evidence type="ECO:0000259" key="9">
    <source>
        <dbReference type="Pfam" id="PF01883"/>
    </source>
</evidence>
<dbReference type="FunFam" id="3.40.50.300:FF:001278">
    <property type="entry name" value="Iron-sulfur cluster carrier protein"/>
    <property type="match status" value="1"/>
</dbReference>
<dbReference type="Pfam" id="PF10609">
    <property type="entry name" value="ParA"/>
    <property type="match status" value="1"/>
</dbReference>
<accession>A0A538SS93</accession>
<evidence type="ECO:0000256" key="6">
    <source>
        <dbReference type="ARBA" id="ARBA00023004"/>
    </source>
</evidence>
<evidence type="ECO:0000313" key="10">
    <source>
        <dbReference type="EMBL" id="TMQ54249.1"/>
    </source>
</evidence>
<dbReference type="SUPFAM" id="SSF52540">
    <property type="entry name" value="P-loop containing nucleoside triphosphate hydrolases"/>
    <property type="match status" value="1"/>
</dbReference>
<dbReference type="Gene3D" id="3.30.300.130">
    <property type="entry name" value="Fe-S cluster assembly (FSCA)"/>
    <property type="match status" value="1"/>
</dbReference>
<evidence type="ECO:0000313" key="11">
    <source>
        <dbReference type="EMBL" id="TMQ63255.1"/>
    </source>
</evidence>
<feature type="binding site" evidence="8">
    <location>
        <begin position="109"/>
        <end position="116"/>
    </location>
    <ligand>
        <name>ATP</name>
        <dbReference type="ChEBI" id="CHEBI:30616"/>
    </ligand>
</feature>
<comment type="similarity">
    <text evidence="8">Belongs to the Mrp/NBP35 ATP-binding proteins family.</text>
</comment>
<dbReference type="CDD" id="cd02037">
    <property type="entry name" value="Mrp_NBP35"/>
    <property type="match status" value="1"/>
</dbReference>
<dbReference type="EMBL" id="VBOU01000075">
    <property type="protein sequence ID" value="TMQ54249.1"/>
    <property type="molecule type" value="Genomic_DNA"/>
</dbReference>
<dbReference type="GO" id="GO:0051539">
    <property type="term" value="F:4 iron, 4 sulfur cluster binding"/>
    <property type="evidence" value="ECO:0007669"/>
    <property type="project" value="TreeGrafter"/>
</dbReference>
<evidence type="ECO:0000313" key="13">
    <source>
        <dbReference type="Proteomes" id="UP000319829"/>
    </source>
</evidence>
<evidence type="ECO:0000256" key="8">
    <source>
        <dbReference type="HAMAP-Rule" id="MF_02040"/>
    </source>
</evidence>
<keyword evidence="4 8" id="KW-0547">Nucleotide-binding</keyword>
<comment type="subunit">
    <text evidence="8">Homodimer.</text>
</comment>
<dbReference type="Proteomes" id="UP000319829">
    <property type="component" value="Unassembled WGS sequence"/>
</dbReference>
<name>A0A538SS93_UNCEI</name>
<evidence type="ECO:0000256" key="3">
    <source>
        <dbReference type="ARBA" id="ARBA00022723"/>
    </source>
</evidence>
<evidence type="ECO:0000256" key="4">
    <source>
        <dbReference type="ARBA" id="ARBA00022741"/>
    </source>
</evidence>
<protein>
    <recommendedName>
        <fullName evidence="8">Iron-sulfur cluster carrier protein</fullName>
    </recommendedName>
</protein>
<feature type="domain" description="MIP18 family-like" evidence="9">
    <location>
        <begin position="9"/>
        <end position="81"/>
    </location>
</feature>
<gene>
    <name evidence="10" type="ORF">E6K74_06815</name>
    <name evidence="11" type="ORF">E6K77_05560</name>
</gene>
<dbReference type="Proteomes" id="UP000317366">
    <property type="component" value="Unassembled WGS sequence"/>
</dbReference>
<dbReference type="SUPFAM" id="SSF117916">
    <property type="entry name" value="Fe-S cluster assembly (FSCA) domain-like"/>
    <property type="match status" value="1"/>
</dbReference>
<evidence type="ECO:0000256" key="2">
    <source>
        <dbReference type="ARBA" id="ARBA00008205"/>
    </source>
</evidence>
<comment type="similarity">
    <text evidence="1">In the N-terminal section; belongs to the MIP18 family.</text>
</comment>
<dbReference type="InterPro" id="IPR034904">
    <property type="entry name" value="FSCA_dom_sf"/>
</dbReference>